<evidence type="ECO:0000256" key="2">
    <source>
        <dbReference type="ARBA" id="ARBA00022833"/>
    </source>
</evidence>
<dbReference type="AlphaFoldDB" id="M7SAX9"/>
<dbReference type="KEGG" id="ela:UCREL1_11768"/>
<evidence type="ECO:0000256" key="4">
    <source>
        <dbReference type="ARBA" id="ARBA00023125"/>
    </source>
</evidence>
<evidence type="ECO:0000256" key="6">
    <source>
        <dbReference type="ARBA" id="ARBA00023242"/>
    </source>
</evidence>
<proteinExistence type="predicted"/>
<dbReference type="GO" id="GO:0005634">
    <property type="term" value="C:nucleus"/>
    <property type="evidence" value="ECO:0007669"/>
    <property type="project" value="TreeGrafter"/>
</dbReference>
<dbReference type="CDD" id="cd12148">
    <property type="entry name" value="fungal_TF_MHR"/>
    <property type="match status" value="1"/>
</dbReference>
<dbReference type="GO" id="GO:0008270">
    <property type="term" value="F:zinc ion binding"/>
    <property type="evidence" value="ECO:0007669"/>
    <property type="project" value="InterPro"/>
</dbReference>
<keyword evidence="5" id="KW-0804">Transcription</keyword>
<keyword evidence="3" id="KW-0805">Transcription regulation</keyword>
<dbReference type="OrthoDB" id="4337792at2759"/>
<keyword evidence="2" id="KW-0862">Zinc</keyword>
<reference evidence="9" key="1">
    <citation type="journal article" date="2013" name="Genome Announc.">
        <title>Draft genome sequence of the grapevine dieback fungus Eutypa lata UCR-EL1.</title>
        <authorList>
            <person name="Blanco-Ulate B."/>
            <person name="Rolshausen P.E."/>
            <person name="Cantu D."/>
        </authorList>
    </citation>
    <scope>NUCLEOTIDE SEQUENCE [LARGE SCALE GENOMIC DNA]</scope>
    <source>
        <strain evidence="9">UCR-EL1</strain>
    </source>
</reference>
<evidence type="ECO:0000313" key="8">
    <source>
        <dbReference type="EMBL" id="EMR61322.1"/>
    </source>
</evidence>
<dbReference type="HOGENOM" id="CLU_007091_3_2_1"/>
<evidence type="ECO:0000256" key="5">
    <source>
        <dbReference type="ARBA" id="ARBA00023163"/>
    </source>
</evidence>
<dbReference type="PANTHER" id="PTHR31944:SF129">
    <property type="entry name" value="ASPYRIDONES CLUSTER REGULATOR APDR-RELATED"/>
    <property type="match status" value="1"/>
</dbReference>
<dbReference type="InterPro" id="IPR007219">
    <property type="entry name" value="XnlR_reg_dom"/>
</dbReference>
<dbReference type="eggNOG" id="ENOG502SJRF">
    <property type="taxonomic scope" value="Eukaryota"/>
</dbReference>
<keyword evidence="4" id="KW-0238">DNA-binding</keyword>
<dbReference type="Proteomes" id="UP000012174">
    <property type="component" value="Unassembled WGS sequence"/>
</dbReference>
<dbReference type="InterPro" id="IPR051430">
    <property type="entry name" value="Fungal_TF_Env_Response"/>
</dbReference>
<keyword evidence="9" id="KW-1185">Reference proteome</keyword>
<accession>M7SAX9</accession>
<keyword evidence="1" id="KW-0479">Metal-binding</keyword>
<dbReference type="GO" id="GO:0001228">
    <property type="term" value="F:DNA-binding transcription activator activity, RNA polymerase II-specific"/>
    <property type="evidence" value="ECO:0007669"/>
    <property type="project" value="TreeGrafter"/>
</dbReference>
<dbReference type="Pfam" id="PF04082">
    <property type="entry name" value="Fungal_trans"/>
    <property type="match status" value="1"/>
</dbReference>
<sequence length="546" mass="61274">MVPLINEAVNFRVTTKSIESSKLQDVMPELLSTLPSRGTCDQALEGYLRTFEQIFRVLHIPTFRHEYEQFWTNPECAPTAFVLKLVLIVTIGGVLIADRAVSDEIRRLARGWTYAAQWWIMGPTEREAMNLNGVQVFCLLILAREVNSLGGAASIATESLLKLAFTIGLHLDPSTFHPLPILQIELRRRLWITVVEITVLTSLDSTLPLSLLVSTFKPKPPTNISDEDLDPESQPDVRLATNGIKTDCSLQLLLLKSLPLRIQIVNQLNNVHGEHSYERALEFGNKLISHCRDIATHFDKETSHHDSGQFHRKFLDTYMRRLILFVHRPFSLQSRRDPRFFLSRKICLESSLITVAYAENMNLPYGPSDDFSRMCIRGSGLFKGGLSSDAISAIGAEIITQVEEETGSRAPGSSVATTSDPLVRLSRMNREPLMRRLEHVHEQLRQIIALGRPSTKRYIFTSGVLAQIKAMEAGEDPKPMVLEALKDGLRECVSLFRELVRENGNFIGAPTPAMTDDSNSFAFEGMNWFGFDFGSLVGISFTTLGE</sequence>
<evidence type="ECO:0000313" key="9">
    <source>
        <dbReference type="Proteomes" id="UP000012174"/>
    </source>
</evidence>
<dbReference type="GO" id="GO:0006351">
    <property type="term" value="P:DNA-templated transcription"/>
    <property type="evidence" value="ECO:0007669"/>
    <property type="project" value="InterPro"/>
</dbReference>
<dbReference type="GO" id="GO:0000978">
    <property type="term" value="F:RNA polymerase II cis-regulatory region sequence-specific DNA binding"/>
    <property type="evidence" value="ECO:0007669"/>
    <property type="project" value="TreeGrafter"/>
</dbReference>
<protein>
    <submittedName>
        <fullName evidence="8">Putative c6 transcription protein</fullName>
    </submittedName>
</protein>
<dbReference type="EMBL" id="KB707656">
    <property type="protein sequence ID" value="EMR61322.1"/>
    <property type="molecule type" value="Genomic_DNA"/>
</dbReference>
<dbReference type="OMA" id="AMESNQC"/>
<organism evidence="8 9">
    <name type="scientific">Eutypa lata (strain UCR-EL1)</name>
    <name type="common">Grapevine dieback disease fungus</name>
    <name type="synonym">Eutypa armeniacae</name>
    <dbReference type="NCBI Taxonomy" id="1287681"/>
    <lineage>
        <taxon>Eukaryota</taxon>
        <taxon>Fungi</taxon>
        <taxon>Dikarya</taxon>
        <taxon>Ascomycota</taxon>
        <taxon>Pezizomycotina</taxon>
        <taxon>Sordariomycetes</taxon>
        <taxon>Xylariomycetidae</taxon>
        <taxon>Xylariales</taxon>
        <taxon>Diatrypaceae</taxon>
        <taxon>Eutypa</taxon>
    </lineage>
</organism>
<keyword evidence="6" id="KW-0539">Nucleus</keyword>
<dbReference type="PANTHER" id="PTHR31944">
    <property type="entry name" value="HEME-RESPONSIVE ZINC FINGER TRANSCRIPTION FACTOR HAP1"/>
    <property type="match status" value="1"/>
</dbReference>
<name>M7SAX9_EUTLA</name>
<evidence type="ECO:0000256" key="1">
    <source>
        <dbReference type="ARBA" id="ARBA00022723"/>
    </source>
</evidence>
<evidence type="ECO:0000256" key="3">
    <source>
        <dbReference type="ARBA" id="ARBA00023015"/>
    </source>
</evidence>
<gene>
    <name evidence="8" type="ORF">UCREL1_11768</name>
</gene>
<feature type="domain" description="Xylanolytic transcriptional activator regulatory" evidence="7">
    <location>
        <begin position="47"/>
        <end position="195"/>
    </location>
</feature>
<evidence type="ECO:0000259" key="7">
    <source>
        <dbReference type="Pfam" id="PF04082"/>
    </source>
</evidence>